<dbReference type="GeneID" id="44298091"/>
<dbReference type="Proteomes" id="UP000182227">
    <property type="component" value="Unassembled WGS sequence"/>
</dbReference>
<dbReference type="Proteomes" id="UP000037594">
    <property type="component" value="Unassembled WGS sequence"/>
</dbReference>
<reference evidence="3 6" key="2">
    <citation type="submission" date="2015-06" db="EMBL/GenBank/DDBJ databases">
        <title>Genome sequence of Mycobacterium conceptionense strain MLE.</title>
        <authorList>
            <person name="Greninger A.L."/>
            <person name="Cunningham G."/>
            <person name="Chiu C.Y."/>
            <person name="Miller S."/>
        </authorList>
    </citation>
    <scope>NUCLEOTIDE SEQUENCE [LARGE SCALE GENOMIC DNA]</scope>
    <source>
        <strain evidence="3 6">MLE</strain>
    </source>
</reference>
<dbReference type="Proteomes" id="UP000193811">
    <property type="component" value="Unassembled WGS sequence"/>
</dbReference>
<reference evidence="5 9" key="3">
    <citation type="submission" date="2016-01" db="EMBL/GenBank/DDBJ databases">
        <title>The new phylogeny of the genus Mycobacterium.</title>
        <authorList>
            <person name="Tarcisio F."/>
            <person name="Conor M."/>
            <person name="Antonella G."/>
            <person name="Elisabetta G."/>
            <person name="Giulia F.S."/>
            <person name="Sara T."/>
            <person name="Anna F."/>
            <person name="Clotilde B."/>
            <person name="Roberto B."/>
            <person name="Veronica D.S."/>
            <person name="Fabio R."/>
            <person name="Monica P."/>
            <person name="Olivier J."/>
            <person name="Enrico T."/>
            <person name="Nicola S."/>
        </authorList>
    </citation>
    <scope>NUCLEOTIDE SEQUENCE [LARGE SCALE GENOMIC DNA]</scope>
    <source>
        <strain evidence="5 9">CCUG 50187</strain>
    </source>
</reference>
<dbReference type="EMBL" id="CTEF01000003">
    <property type="protein sequence ID" value="CQD19398.1"/>
    <property type="molecule type" value="Genomic_DNA"/>
</dbReference>
<keyword evidence="1" id="KW-0812">Transmembrane</keyword>
<dbReference type="OrthoDB" id="4629615at2"/>
<evidence type="ECO:0000313" key="7">
    <source>
        <dbReference type="Proteomes" id="UP000093779"/>
    </source>
</evidence>
<protein>
    <submittedName>
        <fullName evidence="3">Membrane protein</fullName>
    </submittedName>
</protein>
<accession>A0A0J8X1U8</accession>
<reference evidence="4 7" key="4">
    <citation type="submission" date="2016-06" db="EMBL/GenBank/DDBJ databases">
        <authorList>
            <person name="Kjaerup R.B."/>
            <person name="Dalgaard T.S."/>
            <person name="Juul-Madsen H.R."/>
        </authorList>
    </citation>
    <scope>NUCLEOTIDE SEQUENCE [LARGE SCALE GENOMIC DNA]</scope>
    <source>
        <strain evidence="4 7">ACS1953</strain>
    </source>
</reference>
<evidence type="ECO:0000313" key="8">
    <source>
        <dbReference type="Proteomes" id="UP000182227"/>
    </source>
</evidence>
<evidence type="ECO:0000313" key="4">
    <source>
        <dbReference type="EMBL" id="OBF19064.1"/>
    </source>
</evidence>
<keyword evidence="1" id="KW-0472">Membrane</keyword>
<dbReference type="EMBL" id="LQOP01000021">
    <property type="protein sequence ID" value="ORV24109.1"/>
    <property type="molecule type" value="Genomic_DNA"/>
</dbReference>
<evidence type="ECO:0000256" key="1">
    <source>
        <dbReference type="SAM" id="Phobius"/>
    </source>
</evidence>
<evidence type="ECO:0000313" key="3">
    <source>
        <dbReference type="EMBL" id="KMV19429.1"/>
    </source>
</evidence>
<dbReference type="Proteomes" id="UP000093779">
    <property type="component" value="Unassembled WGS sequence"/>
</dbReference>
<dbReference type="RefSeq" id="WP_019349049.1">
    <property type="nucleotide sequence ID" value="NZ_AGSZ01000907.1"/>
</dbReference>
<gene>
    <name evidence="4" type="ORF">A5726_18365</name>
    <name evidence="3" type="ORF">ACT17_04955</name>
    <name evidence="5" type="ORF">AWB98_21680</name>
    <name evidence="2" type="ORF">BN970_04388</name>
</gene>
<feature type="transmembrane region" description="Helical" evidence="1">
    <location>
        <begin position="37"/>
        <end position="56"/>
    </location>
</feature>
<dbReference type="EMBL" id="LZHX01000061">
    <property type="protein sequence ID" value="OBF19064.1"/>
    <property type="molecule type" value="Genomic_DNA"/>
</dbReference>
<keyword evidence="1" id="KW-1133">Transmembrane helix</keyword>
<dbReference type="PATRIC" id="fig|451644.5.peg.1000"/>
<evidence type="ECO:0000313" key="9">
    <source>
        <dbReference type="Proteomes" id="UP000193811"/>
    </source>
</evidence>
<feature type="transmembrane region" description="Helical" evidence="1">
    <location>
        <begin position="12"/>
        <end position="31"/>
    </location>
</feature>
<organism evidence="3 6">
    <name type="scientific">Mycolicibacterium conceptionense</name>
    <dbReference type="NCBI Taxonomy" id="451644"/>
    <lineage>
        <taxon>Bacteria</taxon>
        <taxon>Bacillati</taxon>
        <taxon>Actinomycetota</taxon>
        <taxon>Actinomycetes</taxon>
        <taxon>Mycobacteriales</taxon>
        <taxon>Mycobacteriaceae</taxon>
        <taxon>Mycolicibacterium</taxon>
    </lineage>
</organism>
<evidence type="ECO:0000313" key="6">
    <source>
        <dbReference type="Proteomes" id="UP000037594"/>
    </source>
</evidence>
<proteinExistence type="predicted"/>
<sequence>MSTFWRYVRIQAMVFVVGIVGPIFLVVYFAAQPDPTLKWMYFTGLVITALEVLIALELTRVSTPTDTTIDRPE</sequence>
<dbReference type="AlphaFoldDB" id="A0A0J8X1U8"/>
<name>A0A0J8X1U8_9MYCO</name>
<dbReference type="EMBL" id="LFOD01000003">
    <property type="protein sequence ID" value="KMV19429.1"/>
    <property type="molecule type" value="Genomic_DNA"/>
</dbReference>
<reference evidence="2 8" key="1">
    <citation type="submission" date="2015-03" db="EMBL/GenBank/DDBJ databases">
        <authorList>
            <person name="Murphy D."/>
        </authorList>
    </citation>
    <scope>NUCLEOTIDE SEQUENCE [LARGE SCALE GENOMIC DNA]</scope>
    <source>
        <strain evidence="2 8">D16</strain>
    </source>
</reference>
<keyword evidence="9" id="KW-1185">Reference proteome</keyword>
<evidence type="ECO:0000313" key="5">
    <source>
        <dbReference type="EMBL" id="ORV24109.1"/>
    </source>
</evidence>
<evidence type="ECO:0000313" key="2">
    <source>
        <dbReference type="EMBL" id="CQD19398.1"/>
    </source>
</evidence>